<keyword evidence="2" id="KW-0732">Signal</keyword>
<dbReference type="OrthoDB" id="5989148at2759"/>
<feature type="transmembrane region" description="Helical" evidence="1">
    <location>
        <begin position="1112"/>
        <end position="1133"/>
    </location>
</feature>
<feature type="transmembrane region" description="Helical" evidence="1">
    <location>
        <begin position="941"/>
        <end position="965"/>
    </location>
</feature>
<dbReference type="InterPro" id="IPR011050">
    <property type="entry name" value="Pectin_lyase_fold/virulence"/>
</dbReference>
<feature type="transmembrane region" description="Helical" evidence="1">
    <location>
        <begin position="1010"/>
        <end position="1035"/>
    </location>
</feature>
<dbReference type="PANTHER" id="PTHR32158:SF21">
    <property type="match status" value="1"/>
</dbReference>
<keyword evidence="1" id="KW-1133">Transmembrane helix</keyword>
<gene>
    <name evidence="3" type="ORF">OS493_009123</name>
</gene>
<evidence type="ECO:0000256" key="2">
    <source>
        <dbReference type="SAM" id="SignalP"/>
    </source>
</evidence>
<feature type="transmembrane region" description="Helical" evidence="1">
    <location>
        <begin position="1179"/>
        <end position="1195"/>
    </location>
</feature>
<feature type="transmembrane region" description="Helical" evidence="1">
    <location>
        <begin position="1055"/>
        <end position="1078"/>
    </location>
</feature>
<feature type="transmembrane region" description="Helical" evidence="1">
    <location>
        <begin position="1139"/>
        <end position="1158"/>
    </location>
</feature>
<feature type="transmembrane region" description="Helical" evidence="1">
    <location>
        <begin position="885"/>
        <end position="908"/>
    </location>
</feature>
<dbReference type="PANTHER" id="PTHR32158">
    <property type="entry name" value="RING-TYPE DOMAIN-CONTAINING PROTEIN"/>
    <property type="match status" value="1"/>
</dbReference>
<evidence type="ECO:0000313" key="4">
    <source>
        <dbReference type="Proteomes" id="UP001163046"/>
    </source>
</evidence>
<proteinExistence type="predicted"/>
<evidence type="ECO:0000313" key="3">
    <source>
        <dbReference type="EMBL" id="KAJ7373801.1"/>
    </source>
</evidence>
<sequence>MWRVLIPLLVLSIIFPSTASTWKSKLFISPHGEDTPSCGQPSEPCQTLDHIYELHSSSGFNSTLLSLAKGNYSLRKSLTFEKVKDFGVLGGYDESDSNVQVEITCEPDANLAFFFSENITLQGLKLLNCGGWQDSAISSRNPNVVKFRTAVHFDYCRNIWMRNVEISGSIGRAANFYEIGGVLEVTHCVFENNTAGTYAVFIPQSTDIRESDQKGIRYTISGGGIFLSLNKFSRNRPTNVTRAEHETYIHGNKYAFTNCSFIRNELTGEPVSSYTFQETFDRPFSRGGGLGIFFVGDASNSSVLIQNCTFLANKAQWGGGLQVEFADNSSRNVLKVENSVFERNVGYSAGGGARVGNMLTRGASLPMNEVRFVDSVFRANSGGWGGGMSVYGTSIFCKCKHQFNSKNIFSFHSCRWLGNKANVGSAIAAFLFNQNRDHIGPEVPFHVEFNQSQVKNNEVIIREKNVRIGEGAIYSVDVSIVFRGNTTIANNTLTALALDGGTVELHDDVEFVGNRGFRGGAVAMYGHSQIILMKKSRLFFKRNTCSDKGGAMFIEATGSPQISYGAETGKDPNACFFAYEDSRSDFDLWDTQVVFQDNQAPDDSSGHSVFATSLKNCHKPGETRVKNSVLNWNFIRFITTSWSDKMNSTGLNRNHSEIATNPIDIIYNMEDWNVSPSEIFNPTVQLRDEKNNSVRGIINVSVTVNSTKGDDSSSIHLQTPSSLFLADGNISRLKLGGDVGRQFTVVLRHVGRQILHKVIHVASLERCNPGFYLKDGNCVCQEQSDGFSRCDTNGKTVYLKRGFWAGMDRMVDGNFSIYPCPHNFCNCPQARNSESTTLIAKDECVFIAEEMCRGNRDPGSILCGKCKPGLSVVLGQTNCFECGKYGYLVVIPIHLVVIFGLVMLTMVLDVDAVTGSLNGCLYSYQVMWQIVGERFVFKDHFMFFIISLFNFRVRIGTHFCFLPYMDYADKLFIELCKPVLTLLAVVILAKLVGKYPNWCFSRRVRAPFRAICTISVLCYTGITLACLRILHPVVIGDKTVLFISGSTEFFRGKHAAYGSIAVLFIVFFVVPFPLILMFRPFFTRILQPVFNLNRLKPIFDVLQSCFKDQHRWFAAFYFVCRLVVLVIATYVPSGPVKRSLLEVTCITILFIFAYLRPYKRSVQGKEDEKTYAWANKSDAVLLLNLSMMAVFSSATDNDNIQEHNKAALTVLIQIMAYGPLVVLVWFMYRKARAHCGSGWCKDDEDPELPPLSETVTYAATTGAIRYSTEAY</sequence>
<feature type="chain" id="PRO_5040863631" evidence="2">
    <location>
        <begin position="21"/>
        <end position="1271"/>
    </location>
</feature>
<feature type="transmembrane region" description="Helical" evidence="1">
    <location>
        <begin position="971"/>
        <end position="989"/>
    </location>
</feature>
<dbReference type="EMBL" id="MU826829">
    <property type="protein sequence ID" value="KAJ7373801.1"/>
    <property type="molecule type" value="Genomic_DNA"/>
</dbReference>
<accession>A0A9W9Z245</accession>
<reference evidence="3" key="1">
    <citation type="submission" date="2023-01" db="EMBL/GenBank/DDBJ databases">
        <title>Genome assembly of the deep-sea coral Lophelia pertusa.</title>
        <authorList>
            <person name="Herrera S."/>
            <person name="Cordes E."/>
        </authorList>
    </citation>
    <scope>NUCLEOTIDE SEQUENCE</scope>
    <source>
        <strain evidence="3">USNM1676648</strain>
        <tissue evidence="3">Polyp</tissue>
    </source>
</reference>
<keyword evidence="4" id="KW-1185">Reference proteome</keyword>
<keyword evidence="1" id="KW-0472">Membrane</keyword>
<comment type="caution">
    <text evidence="3">The sequence shown here is derived from an EMBL/GenBank/DDBJ whole genome shotgun (WGS) entry which is preliminary data.</text>
</comment>
<protein>
    <submittedName>
        <fullName evidence="3">Uncharacterized protein</fullName>
    </submittedName>
</protein>
<feature type="transmembrane region" description="Helical" evidence="1">
    <location>
        <begin position="1207"/>
        <end position="1228"/>
    </location>
</feature>
<dbReference type="Proteomes" id="UP001163046">
    <property type="component" value="Unassembled WGS sequence"/>
</dbReference>
<keyword evidence="1" id="KW-0812">Transmembrane</keyword>
<feature type="signal peptide" evidence="2">
    <location>
        <begin position="1"/>
        <end position="20"/>
    </location>
</feature>
<organism evidence="3 4">
    <name type="scientific">Desmophyllum pertusum</name>
    <dbReference type="NCBI Taxonomy" id="174260"/>
    <lineage>
        <taxon>Eukaryota</taxon>
        <taxon>Metazoa</taxon>
        <taxon>Cnidaria</taxon>
        <taxon>Anthozoa</taxon>
        <taxon>Hexacorallia</taxon>
        <taxon>Scleractinia</taxon>
        <taxon>Caryophylliina</taxon>
        <taxon>Caryophylliidae</taxon>
        <taxon>Desmophyllum</taxon>
    </lineage>
</organism>
<evidence type="ECO:0000256" key="1">
    <source>
        <dbReference type="SAM" id="Phobius"/>
    </source>
</evidence>
<dbReference type="AlphaFoldDB" id="A0A9W9Z245"/>
<dbReference type="SUPFAM" id="SSF51126">
    <property type="entry name" value="Pectin lyase-like"/>
    <property type="match status" value="1"/>
</dbReference>
<name>A0A9W9Z245_9CNID</name>